<evidence type="ECO:0000313" key="1">
    <source>
        <dbReference type="EMBL" id="NHN85216.1"/>
    </source>
</evidence>
<organism evidence="1 2">
    <name type="scientific">Acetobacter musti</name>
    <dbReference type="NCBI Taxonomy" id="864732"/>
    <lineage>
        <taxon>Bacteria</taxon>
        <taxon>Pseudomonadati</taxon>
        <taxon>Pseudomonadota</taxon>
        <taxon>Alphaproteobacteria</taxon>
        <taxon>Acetobacterales</taxon>
        <taxon>Acetobacteraceae</taxon>
        <taxon>Acetobacter</taxon>
    </lineage>
</organism>
<comment type="caution">
    <text evidence="1">The sequence shown here is derived from an EMBL/GenBank/DDBJ whole genome shotgun (WGS) entry which is preliminary data.</text>
</comment>
<name>A0ABX0JP36_9PROT</name>
<dbReference type="EMBL" id="WOTB01000013">
    <property type="protein sequence ID" value="NHN85216.1"/>
    <property type="molecule type" value="Genomic_DNA"/>
</dbReference>
<keyword evidence="2" id="KW-1185">Reference proteome</keyword>
<dbReference type="RefSeq" id="WP_173583593.1">
    <property type="nucleotide sequence ID" value="NZ_WOTB01000013.1"/>
</dbReference>
<accession>A0ABX0JP36</accession>
<protein>
    <submittedName>
        <fullName evidence="1">Uncharacterized protein</fullName>
    </submittedName>
</protein>
<reference evidence="1 2" key="1">
    <citation type="journal article" date="2020" name="Int. J. Syst. Evol. Microbiol.">
        <title>Novel acetic acid bacteria from cider fermentations: Acetobacter conturbans sp. nov. and Acetobacter fallax sp. nov.</title>
        <authorList>
            <person name="Sombolestani A.S."/>
            <person name="Cleenwerck I."/>
            <person name="Cnockaert M."/>
            <person name="Borremans W."/>
            <person name="Wieme A.D."/>
            <person name="De Vuyst L."/>
            <person name="Vandamme P."/>
        </authorList>
    </citation>
    <scope>NUCLEOTIDE SEQUENCE [LARGE SCALE GENOMIC DNA]</scope>
    <source>
        <strain evidence="1 2">LMG 30640</strain>
    </source>
</reference>
<sequence>MSGRIVGGPVGAGRGVIGRIMSVRVVAGRNMAARMMAGARPGVVASGWRDRPRAGMRG</sequence>
<evidence type="ECO:0000313" key="2">
    <source>
        <dbReference type="Proteomes" id="UP000635278"/>
    </source>
</evidence>
<proteinExistence type="predicted"/>
<gene>
    <name evidence="1" type="ORF">GOB93_11260</name>
</gene>
<dbReference type="Proteomes" id="UP000635278">
    <property type="component" value="Unassembled WGS sequence"/>
</dbReference>